<dbReference type="EMBL" id="JAWRVE010000187">
    <property type="protein sequence ID" value="KAL1850418.1"/>
    <property type="molecule type" value="Genomic_DNA"/>
</dbReference>
<organism evidence="3 4">
    <name type="scientific">Diaporthe australafricana</name>
    <dbReference type="NCBI Taxonomy" id="127596"/>
    <lineage>
        <taxon>Eukaryota</taxon>
        <taxon>Fungi</taxon>
        <taxon>Dikarya</taxon>
        <taxon>Ascomycota</taxon>
        <taxon>Pezizomycotina</taxon>
        <taxon>Sordariomycetes</taxon>
        <taxon>Sordariomycetidae</taxon>
        <taxon>Diaporthales</taxon>
        <taxon>Diaporthaceae</taxon>
        <taxon>Diaporthe</taxon>
    </lineage>
</organism>
<keyword evidence="1" id="KW-0677">Repeat</keyword>
<dbReference type="Proteomes" id="UP001583177">
    <property type="component" value="Unassembled WGS sequence"/>
</dbReference>
<evidence type="ECO:0000313" key="4">
    <source>
        <dbReference type="Proteomes" id="UP001583177"/>
    </source>
</evidence>
<keyword evidence="4" id="KW-1185">Reference proteome</keyword>
<reference evidence="3 4" key="1">
    <citation type="journal article" date="2024" name="IMA Fungus">
        <title>IMA Genome - F19 : A genome assembly and annotation guide to empower mycologists, including annotated draft genome sequences of Ceratocystis pirilliformis, Diaporthe australafricana, Fusarium ophioides, Paecilomyces lecythidis, and Sporothrix stenoceras.</title>
        <authorList>
            <person name="Aylward J."/>
            <person name="Wilson A.M."/>
            <person name="Visagie C.M."/>
            <person name="Spraker J."/>
            <person name="Barnes I."/>
            <person name="Buitendag C."/>
            <person name="Ceriani C."/>
            <person name="Del Mar Angel L."/>
            <person name="du Plessis D."/>
            <person name="Fuchs T."/>
            <person name="Gasser K."/>
            <person name="Kramer D."/>
            <person name="Li W."/>
            <person name="Munsamy K."/>
            <person name="Piso A."/>
            <person name="Price J.L."/>
            <person name="Sonnekus B."/>
            <person name="Thomas C."/>
            <person name="van der Nest A."/>
            <person name="van Dijk A."/>
            <person name="van Heerden A."/>
            <person name="van Vuuren N."/>
            <person name="Yilmaz N."/>
            <person name="Duong T.A."/>
            <person name="van der Merwe N.A."/>
            <person name="Wingfield M.J."/>
            <person name="Wingfield B.D."/>
        </authorList>
    </citation>
    <scope>NUCLEOTIDE SEQUENCE [LARGE SCALE GENOMIC DNA]</scope>
    <source>
        <strain evidence="3 4">CMW 18300</strain>
    </source>
</reference>
<dbReference type="Pfam" id="PF24883">
    <property type="entry name" value="NPHP3_N"/>
    <property type="match status" value="1"/>
</dbReference>
<dbReference type="PANTHER" id="PTHR10039:SF14">
    <property type="entry name" value="NACHT DOMAIN-CONTAINING PROTEIN"/>
    <property type="match status" value="1"/>
</dbReference>
<comment type="caution">
    <text evidence="3">The sequence shown here is derived from an EMBL/GenBank/DDBJ whole genome shotgun (WGS) entry which is preliminary data.</text>
</comment>
<dbReference type="Pfam" id="PF24809">
    <property type="entry name" value="DUF7708"/>
    <property type="match status" value="1"/>
</dbReference>
<evidence type="ECO:0000256" key="1">
    <source>
        <dbReference type="ARBA" id="ARBA00022737"/>
    </source>
</evidence>
<dbReference type="Gene3D" id="3.40.50.300">
    <property type="entry name" value="P-loop containing nucleotide triphosphate hydrolases"/>
    <property type="match status" value="1"/>
</dbReference>
<dbReference type="InterPro" id="IPR056125">
    <property type="entry name" value="DUF7708"/>
</dbReference>
<dbReference type="SUPFAM" id="SSF52540">
    <property type="entry name" value="P-loop containing nucleoside triphosphate hydrolases"/>
    <property type="match status" value="1"/>
</dbReference>
<evidence type="ECO:0000313" key="3">
    <source>
        <dbReference type="EMBL" id="KAL1850418.1"/>
    </source>
</evidence>
<dbReference type="PROSITE" id="PS50837">
    <property type="entry name" value="NACHT"/>
    <property type="match status" value="1"/>
</dbReference>
<dbReference type="InterPro" id="IPR027417">
    <property type="entry name" value="P-loop_NTPase"/>
</dbReference>
<gene>
    <name evidence="3" type="ORF">Daus18300_012952</name>
</gene>
<dbReference type="InterPro" id="IPR056884">
    <property type="entry name" value="NPHP3-like_N"/>
</dbReference>
<accession>A0ABR3W0Z2</accession>
<evidence type="ECO:0000259" key="2">
    <source>
        <dbReference type="PROSITE" id="PS50837"/>
    </source>
</evidence>
<protein>
    <recommendedName>
        <fullName evidence="2">NACHT domain-containing protein</fullName>
    </recommendedName>
</protein>
<dbReference type="InterPro" id="IPR007111">
    <property type="entry name" value="NACHT_NTPase"/>
</dbReference>
<sequence length="1346" mass="149821">MNGADLHRAQTGPGPQHIFTQARNDFLSLLSPAEQADLNSCSSVQDLIGNLERFQHFSNGGRRVKRCLEKVKHLGDNLEPYFKIMEIFCGAHPEWANIALGSLQLVLQLAGQFVSFFEKLCNVVETLNARLPRYQELYDSLVKQPAAWCPSLQCAFQRLYCHLFEFYGAVARIFSKKCGKLRRTPFVVTSLMWQPFDTRFQNILEKIKFDQNVVKEELQYASMGDLRAVMQGAAEKGRQETLARLSTIHAMQAEQAQRKFFPFPYMATQWLDPPVYKAALEQAQDHRAQGTNEWLQDDPILRSWKITSGTSSEQDVARMLWICGNPGSGKTVLAASVIDELMKNNAQASQDSLPEVCYYFFSQNFGTRNSPVDAYRAIAAQILGNFYSFEKVNNLFALGIGSGAILQKASENEIVETISQCLPHLPNLYFVIDAIDECSQDDRLIRQLSKWCESSPLKTLVLSRPDVAGLRRRIPKDNRILLSGATVDSDIACYLEPEIEDLVQQEFLSDDVDQSEIMSHLVHRAEGMFLWARLIVGYLNGPAMDRAQRLRTIMEVNTEGLDQLDEMYKRIEARISAMDLCSKGMARKSLMWVAHAKMSPEALKEALFPEGWDMEPRGTSEQFEHAVIVVCGGLVEKGTQYDGCFRYIHLTALEFVQRSSSKPHHIENPLVPSAPVSKALIATRCISLLDAIPPGPLSGHLGEPPSQASIQAQWPLLSLATNWMAISLEAIAATAVPTSTIPDEVLKMANRAYEYLANSSSIMVWVEAWYLLRASPNALDYWARSNFAALRDSIVDLCNISRHDGGVEHYVSELRDFVNDMIALEGTWGSVLCKDPHEIWGDVTVFTKSRFLVSTKAAAAQCLAPEMMAGVGEGPNKTVRATFHTSKTSADGRQLAILSIFPTEYFRKGWEGLTDIPSLEGSFHFEAHSCALQLPTSPFTRFEFYMACSDWLATYEIFSIEEIGTKSIHLSTIPLKPYNIELCLRQSLRFSPGGCWKCRFPLTIAPGLSKFSILNSVYHFGAGSMAYAGTEIPLSINPRLEKSWLPDSERHLSYFYELVWSPDSRYIAFADLEASSWAETDGCICIAIFSVATNISRDQPPKPIHSVSLQHNPPTQIRELPTLIHESSTVGFSHCGTAIAIVHAGREWPQLVPLSSLSPEIASIQASARKRGIEDEHGVAPERTTKRQRLICEDTNSNMDRSVAAALNKIPSVLSTSSVAALQGKRGDTPSDIALVKSHTQPNQIDVVYGNKEDARMLSICKLPSHIPLHSASADIMVCPSSYDTSRSVCTLVVNSDSAHVYESDDRRAAENLPLVVWKVTLALRENPILGGPLGTSSKPRLHGMS</sequence>
<dbReference type="PANTHER" id="PTHR10039">
    <property type="entry name" value="AMELOGENIN"/>
    <property type="match status" value="1"/>
</dbReference>
<feature type="domain" description="NACHT" evidence="2">
    <location>
        <begin position="318"/>
        <end position="466"/>
    </location>
</feature>
<name>A0ABR3W0Z2_9PEZI</name>
<proteinExistence type="predicted"/>